<comment type="caution">
    <text evidence="1">The sequence shown here is derived from an EMBL/GenBank/DDBJ whole genome shotgun (WGS) entry which is preliminary data.</text>
</comment>
<evidence type="ECO:0008006" key="3">
    <source>
        <dbReference type="Google" id="ProtNLM"/>
    </source>
</evidence>
<name>A0ABW3G242_9NOCA</name>
<gene>
    <name evidence="1" type="ORF">ACFQ04_00695</name>
</gene>
<evidence type="ECO:0000313" key="2">
    <source>
        <dbReference type="Proteomes" id="UP001597068"/>
    </source>
</evidence>
<dbReference type="EMBL" id="JBHTIL010000001">
    <property type="protein sequence ID" value="MFD0924244.1"/>
    <property type="molecule type" value="Genomic_DNA"/>
</dbReference>
<dbReference type="RefSeq" id="WP_253647703.1">
    <property type="nucleotide sequence ID" value="NZ_BAAAMO010000002.1"/>
</dbReference>
<organism evidence="1 2">
    <name type="scientific">Williamsia deligens</name>
    <dbReference type="NCBI Taxonomy" id="321325"/>
    <lineage>
        <taxon>Bacteria</taxon>
        <taxon>Bacillati</taxon>
        <taxon>Actinomycetota</taxon>
        <taxon>Actinomycetes</taxon>
        <taxon>Mycobacteriales</taxon>
        <taxon>Nocardiaceae</taxon>
        <taxon>Williamsia</taxon>
    </lineage>
</organism>
<accession>A0ABW3G242</accession>
<keyword evidence="2" id="KW-1185">Reference proteome</keyword>
<dbReference type="Proteomes" id="UP001597068">
    <property type="component" value="Unassembled WGS sequence"/>
</dbReference>
<sequence length="265" mass="28733">MAQKDIQRRDAGKKDAGQPITDRDVARVLYTATGIVNPVLDVLENVDLLGLKRATRTGTEPTEDDSILATVAHAIVWVTDQTGAPGTARWEKWTVDQRTAWWVDRVGALGTLAVAYPGVFGVLADRLPIQDLVGFAHQAIIICAVQRVHGVRDRHDQTDQLAALLCDRVVDSRALLAADAGDNLPARHAVRISSPLDLVRSVWSVVSLLRSITDVLSHRPQPRQPWRLLSKLPVVGAVADYVGERAALSRAADAATASLRAPVHV</sequence>
<proteinExistence type="predicted"/>
<protein>
    <recommendedName>
        <fullName evidence="3">EcsC protein family protein</fullName>
    </recommendedName>
</protein>
<evidence type="ECO:0000313" key="1">
    <source>
        <dbReference type="EMBL" id="MFD0924244.1"/>
    </source>
</evidence>
<reference evidence="2" key="1">
    <citation type="journal article" date="2019" name="Int. J. Syst. Evol. Microbiol.">
        <title>The Global Catalogue of Microorganisms (GCM) 10K type strain sequencing project: providing services to taxonomists for standard genome sequencing and annotation.</title>
        <authorList>
            <consortium name="The Broad Institute Genomics Platform"/>
            <consortium name="The Broad Institute Genome Sequencing Center for Infectious Disease"/>
            <person name="Wu L."/>
            <person name="Ma J."/>
        </authorList>
    </citation>
    <scope>NUCLEOTIDE SEQUENCE [LARGE SCALE GENOMIC DNA]</scope>
    <source>
        <strain evidence="2">CCUG 50873</strain>
    </source>
</reference>